<keyword evidence="6 12" id="KW-0067">ATP-binding</keyword>
<dbReference type="PROSITE" id="PS51866">
    <property type="entry name" value="MOP"/>
    <property type="match status" value="1"/>
</dbReference>
<dbReference type="NCBIfam" id="TIGR02142">
    <property type="entry name" value="modC_ABC"/>
    <property type="match status" value="1"/>
</dbReference>
<name>U3AXE4_9VIBR</name>
<evidence type="ECO:0000256" key="7">
    <source>
        <dbReference type="ARBA" id="ARBA00022967"/>
    </source>
</evidence>
<dbReference type="InterPro" id="IPR008995">
    <property type="entry name" value="Mo/tungstate-bd_C_term_dom"/>
</dbReference>
<dbReference type="Pfam" id="PF03459">
    <property type="entry name" value="TOBE"/>
    <property type="match status" value="1"/>
</dbReference>
<protein>
    <submittedName>
        <fullName evidence="12">Molybdate ABC transporter ATP-binding protein</fullName>
    </submittedName>
</protein>
<dbReference type="EMBL" id="BATL01000098">
    <property type="protein sequence ID" value="GAD77902.1"/>
    <property type="molecule type" value="Genomic_DNA"/>
</dbReference>
<keyword evidence="1" id="KW-0813">Transport</keyword>
<dbReference type="InterPro" id="IPR011868">
    <property type="entry name" value="ModC_ABC_ATP-bd"/>
</dbReference>
<dbReference type="GO" id="GO:0016887">
    <property type="term" value="F:ATP hydrolysis activity"/>
    <property type="evidence" value="ECO:0007669"/>
    <property type="project" value="InterPro"/>
</dbReference>
<dbReference type="SUPFAM" id="SSF52540">
    <property type="entry name" value="P-loop containing nucleoside triphosphate hydrolases"/>
    <property type="match status" value="1"/>
</dbReference>
<dbReference type="SUPFAM" id="SSF50331">
    <property type="entry name" value="MOP-like"/>
    <property type="match status" value="1"/>
</dbReference>
<evidence type="ECO:0000259" key="10">
    <source>
        <dbReference type="PROSITE" id="PS50893"/>
    </source>
</evidence>
<dbReference type="eggNOG" id="COG4148">
    <property type="taxonomic scope" value="Bacteria"/>
</dbReference>
<dbReference type="FunFam" id="3.40.50.300:FF:000634">
    <property type="entry name" value="Molybdenum import ATP-binding protein ModC"/>
    <property type="match status" value="1"/>
</dbReference>
<dbReference type="NCBIfam" id="NF008355">
    <property type="entry name" value="PRK11144.1"/>
    <property type="match status" value="1"/>
</dbReference>
<dbReference type="InterPro" id="IPR017871">
    <property type="entry name" value="ABC_transporter-like_CS"/>
</dbReference>
<dbReference type="AlphaFoldDB" id="U3AXE4"/>
<keyword evidence="2" id="KW-1003">Cell membrane</keyword>
<evidence type="ECO:0000256" key="1">
    <source>
        <dbReference type="ARBA" id="ARBA00022448"/>
    </source>
</evidence>
<feature type="domain" description="Mop" evidence="11">
    <location>
        <begin position="291"/>
        <end position="362"/>
    </location>
</feature>
<dbReference type="GO" id="GO:0140359">
    <property type="term" value="F:ABC-type transporter activity"/>
    <property type="evidence" value="ECO:0007669"/>
    <property type="project" value="InterPro"/>
</dbReference>
<dbReference type="Proteomes" id="UP000016567">
    <property type="component" value="Unassembled WGS sequence"/>
</dbReference>
<dbReference type="GO" id="GO:0016020">
    <property type="term" value="C:membrane"/>
    <property type="evidence" value="ECO:0007669"/>
    <property type="project" value="InterPro"/>
</dbReference>
<keyword evidence="5" id="KW-0547">Nucleotide-binding</keyword>
<dbReference type="InterPro" id="IPR027417">
    <property type="entry name" value="P-loop_NTPase"/>
</dbReference>
<comment type="caution">
    <text evidence="12">The sequence shown here is derived from an EMBL/GenBank/DDBJ whole genome shotgun (WGS) entry which is preliminary data.</text>
</comment>
<dbReference type="InterPro" id="IPR005116">
    <property type="entry name" value="Transp-assoc_OB_typ1"/>
</dbReference>
<evidence type="ECO:0000256" key="8">
    <source>
        <dbReference type="ARBA" id="ARBA00023136"/>
    </source>
</evidence>
<dbReference type="PROSITE" id="PS50893">
    <property type="entry name" value="ABC_TRANSPORTER_2"/>
    <property type="match status" value="1"/>
</dbReference>
<dbReference type="Gene3D" id="3.40.50.300">
    <property type="entry name" value="P-loop containing nucleotide triphosphate hydrolases"/>
    <property type="match status" value="1"/>
</dbReference>
<dbReference type="OrthoDB" id="9802264at2"/>
<evidence type="ECO:0000256" key="6">
    <source>
        <dbReference type="ARBA" id="ARBA00022840"/>
    </source>
</evidence>
<evidence type="ECO:0000256" key="9">
    <source>
        <dbReference type="PROSITE-ProRule" id="PRU01213"/>
    </source>
</evidence>
<dbReference type="Gene3D" id="2.40.50.100">
    <property type="match status" value="1"/>
</dbReference>
<dbReference type="GO" id="GO:0005524">
    <property type="term" value="F:ATP binding"/>
    <property type="evidence" value="ECO:0007669"/>
    <property type="project" value="UniProtKB-KW"/>
</dbReference>
<feature type="domain" description="ABC transporter" evidence="10">
    <location>
        <begin position="5"/>
        <end position="230"/>
    </location>
</feature>
<keyword evidence="3 9" id="KW-0500">Molybdenum</keyword>
<sequence length="369" mass="41403">MSIKIRFKQSFSDVDFDIDFTLPQQGISALFGRSGAGKTTVINVISGLFAPREGQISIGEHVLFDSSRNINLPVHKRNIGYVFQDSRLFPHYSVKGNLLYGMTNKDEQYFKTIVELLAIDPLLNRFPISLSGGEKQRVAIARALLSKPDLLLMDEPLASLDLPRKQEILPFLENLSQTVNTPIIYVSHSLQEIVRLSNHLSILDRGKVTISGSLEEVWSSQEMLPWQSFSEQSSFFQGKVIEQHDTYTMTKVAVAPNVELWVQRVEAELGDWVRLQIRSNDVSISLEKPIATSIRNVLLGKVISMQEVNCAGGRQNVTVSLNLARSCCLYANLTKWSIDDLNLQVNDKVYVQIKGVAISPKDLLGPHYD</sequence>
<dbReference type="PROSITE" id="PS00211">
    <property type="entry name" value="ABC_TRANSPORTER_1"/>
    <property type="match status" value="1"/>
</dbReference>
<evidence type="ECO:0000259" key="11">
    <source>
        <dbReference type="PROSITE" id="PS51866"/>
    </source>
</evidence>
<dbReference type="PANTHER" id="PTHR43514:SF4">
    <property type="entry name" value="ABC TRANSPORTER I FAMILY MEMBER 10"/>
    <property type="match status" value="1"/>
</dbReference>
<keyword evidence="13" id="KW-1185">Reference proteome</keyword>
<proteinExistence type="predicted"/>
<dbReference type="InterPro" id="IPR004606">
    <property type="entry name" value="Mop_domain"/>
</dbReference>
<organism evidence="12 13">
    <name type="scientific">Vibrio azureus NBRC 104587</name>
    <dbReference type="NCBI Taxonomy" id="1219077"/>
    <lineage>
        <taxon>Bacteria</taxon>
        <taxon>Pseudomonadati</taxon>
        <taxon>Pseudomonadota</taxon>
        <taxon>Gammaproteobacteria</taxon>
        <taxon>Vibrionales</taxon>
        <taxon>Vibrionaceae</taxon>
        <taxon>Vibrio</taxon>
    </lineage>
</organism>
<gene>
    <name evidence="12" type="primary">modC</name>
    <name evidence="12" type="ORF">VAZ01S_098_00110</name>
</gene>
<evidence type="ECO:0000313" key="13">
    <source>
        <dbReference type="Proteomes" id="UP000016567"/>
    </source>
</evidence>
<accession>U3AXE4</accession>
<keyword evidence="8" id="KW-0472">Membrane</keyword>
<reference evidence="12 13" key="1">
    <citation type="submission" date="2013-09" db="EMBL/GenBank/DDBJ databases">
        <title>Whole genome shotgun sequence of Vibrio azureus NBRC 104587.</title>
        <authorList>
            <person name="Isaki S."/>
            <person name="Hosoyama A."/>
            <person name="Numata M."/>
            <person name="Hashimoto M."/>
            <person name="Hosoyama Y."/>
            <person name="Tsuchikane K."/>
            <person name="Noguchi M."/>
            <person name="Hirakata S."/>
            <person name="Ichikawa N."/>
            <person name="Ohji S."/>
            <person name="Yamazoe A."/>
            <person name="Fujita N."/>
        </authorList>
    </citation>
    <scope>NUCLEOTIDE SEQUENCE [LARGE SCALE GENOMIC DNA]</scope>
    <source>
        <strain evidence="12 13">NBRC 104587</strain>
    </source>
</reference>
<dbReference type="InterPro" id="IPR003439">
    <property type="entry name" value="ABC_transporter-like_ATP-bd"/>
</dbReference>
<dbReference type="InterPro" id="IPR003593">
    <property type="entry name" value="AAA+_ATPase"/>
</dbReference>
<dbReference type="SMART" id="SM00382">
    <property type="entry name" value="AAA"/>
    <property type="match status" value="1"/>
</dbReference>
<dbReference type="GO" id="GO:0015098">
    <property type="term" value="F:molybdate ion transmembrane transporter activity"/>
    <property type="evidence" value="ECO:0007669"/>
    <property type="project" value="InterPro"/>
</dbReference>
<evidence type="ECO:0000256" key="4">
    <source>
        <dbReference type="ARBA" id="ARBA00022519"/>
    </source>
</evidence>
<evidence type="ECO:0000256" key="3">
    <source>
        <dbReference type="ARBA" id="ARBA00022505"/>
    </source>
</evidence>
<dbReference type="PANTHER" id="PTHR43514">
    <property type="entry name" value="ABC TRANSPORTER I FAMILY MEMBER 10"/>
    <property type="match status" value="1"/>
</dbReference>
<dbReference type="RefSeq" id="WP_021711637.1">
    <property type="nucleotide sequence ID" value="NZ_BAOB01000246.1"/>
</dbReference>
<keyword evidence="4" id="KW-0997">Cell inner membrane</keyword>
<dbReference type="Pfam" id="PF00005">
    <property type="entry name" value="ABC_tran"/>
    <property type="match status" value="1"/>
</dbReference>
<dbReference type="STRING" id="1219077.VAZ01S_098_00110"/>
<dbReference type="InterPro" id="IPR050334">
    <property type="entry name" value="Molybdenum_import_ModC"/>
</dbReference>
<evidence type="ECO:0000313" key="12">
    <source>
        <dbReference type="EMBL" id="GAD77902.1"/>
    </source>
</evidence>
<evidence type="ECO:0000256" key="5">
    <source>
        <dbReference type="ARBA" id="ARBA00022741"/>
    </source>
</evidence>
<evidence type="ECO:0000256" key="2">
    <source>
        <dbReference type="ARBA" id="ARBA00022475"/>
    </source>
</evidence>
<keyword evidence="7" id="KW-1278">Translocase</keyword>